<keyword evidence="2" id="KW-0732">Signal</keyword>
<feature type="region of interest" description="Disordered" evidence="7">
    <location>
        <begin position="109"/>
        <end position="128"/>
    </location>
</feature>
<organism evidence="9 10">
    <name type="scientific">Rhododendron williamsianum</name>
    <dbReference type="NCBI Taxonomy" id="262921"/>
    <lineage>
        <taxon>Eukaryota</taxon>
        <taxon>Viridiplantae</taxon>
        <taxon>Streptophyta</taxon>
        <taxon>Embryophyta</taxon>
        <taxon>Tracheophyta</taxon>
        <taxon>Spermatophyta</taxon>
        <taxon>Magnoliopsida</taxon>
        <taxon>eudicotyledons</taxon>
        <taxon>Gunneridae</taxon>
        <taxon>Pentapetalae</taxon>
        <taxon>asterids</taxon>
        <taxon>Ericales</taxon>
        <taxon>Ericaceae</taxon>
        <taxon>Ericoideae</taxon>
        <taxon>Rhodoreae</taxon>
        <taxon>Rhododendron</taxon>
    </lineage>
</organism>
<dbReference type="InterPro" id="IPR022379">
    <property type="entry name" value="11S_seedstore_CS"/>
</dbReference>
<evidence type="ECO:0000256" key="7">
    <source>
        <dbReference type="SAM" id="MobiDB-lite"/>
    </source>
</evidence>
<feature type="non-terminal residue" evidence="9">
    <location>
        <position position="1"/>
    </location>
</feature>
<dbReference type="PANTHER" id="PTHR31189:SF35">
    <property type="entry name" value="12S SEED STORAGE PROTEIN CRB"/>
    <property type="match status" value="1"/>
</dbReference>
<evidence type="ECO:0000256" key="3">
    <source>
        <dbReference type="ARBA" id="ARBA00022761"/>
    </source>
</evidence>
<accession>A0A6A4L656</accession>
<feature type="domain" description="Cupin type-1" evidence="8">
    <location>
        <begin position="37"/>
        <end position="228"/>
    </location>
</feature>
<comment type="subunit">
    <text evidence="6">Hexamer; each subunit is composed of an acidic and a basic chain derived from a single precursor and linked by a disulfide bond.</text>
</comment>
<evidence type="ECO:0000313" key="10">
    <source>
        <dbReference type="Proteomes" id="UP000428333"/>
    </source>
</evidence>
<dbReference type="CDD" id="cd02242">
    <property type="entry name" value="cupin_11S_legumin_N"/>
    <property type="match status" value="1"/>
</dbReference>
<keyword evidence="4 6" id="KW-0708">Seed storage protein</keyword>
<gene>
    <name evidence="9" type="ORF">C3L33_16864</name>
</gene>
<feature type="compositionally biased region" description="Basic and acidic residues" evidence="7">
    <location>
        <begin position="425"/>
        <end position="437"/>
    </location>
</feature>
<evidence type="ECO:0000256" key="2">
    <source>
        <dbReference type="ARBA" id="ARBA00022729"/>
    </source>
</evidence>
<dbReference type="PROSITE" id="PS00305">
    <property type="entry name" value="11S_SEED_STORAGE"/>
    <property type="match status" value="1"/>
</dbReference>
<dbReference type="PANTHER" id="PTHR31189">
    <property type="entry name" value="OS03G0336100 PROTEIN-RELATED"/>
    <property type="match status" value="1"/>
</dbReference>
<dbReference type="OrthoDB" id="2016041at2759"/>
<feature type="region of interest" description="Disordered" evidence="7">
    <location>
        <begin position="393"/>
        <end position="437"/>
    </location>
</feature>
<dbReference type="Gene3D" id="2.60.120.10">
    <property type="entry name" value="Jelly Rolls"/>
    <property type="match status" value="2"/>
</dbReference>
<reference evidence="9 10" key="1">
    <citation type="journal article" date="2019" name="Genome Biol. Evol.">
        <title>The Rhododendron genome and chromosomal organization provide insight into shared whole-genome duplications across the heath family (Ericaceae).</title>
        <authorList>
            <person name="Soza V.L."/>
            <person name="Lindsley D."/>
            <person name="Waalkes A."/>
            <person name="Ramage E."/>
            <person name="Patwardhan R.P."/>
            <person name="Burton J.N."/>
            <person name="Adey A."/>
            <person name="Kumar A."/>
            <person name="Qiu R."/>
            <person name="Shendure J."/>
            <person name="Hall B."/>
        </authorList>
    </citation>
    <scope>NUCLEOTIDE SEQUENCE [LARGE SCALE GENOMIC DNA]</scope>
    <source>
        <strain evidence="9">RSF 1966-606</strain>
    </source>
</reference>
<dbReference type="InterPro" id="IPR011051">
    <property type="entry name" value="RmlC_Cupin_sf"/>
</dbReference>
<name>A0A6A4L656_9ERIC</name>
<feature type="compositionally biased region" description="Low complexity" evidence="7">
    <location>
        <begin position="187"/>
        <end position="199"/>
    </location>
</feature>
<comment type="caution">
    <text evidence="9">The sequence shown here is derived from an EMBL/GenBank/DDBJ whole genome shotgun (WGS) entry which is preliminary data.</text>
</comment>
<dbReference type="GO" id="GO:0045735">
    <property type="term" value="F:nutrient reservoir activity"/>
    <property type="evidence" value="ECO:0007669"/>
    <property type="project" value="UniProtKB-KW"/>
</dbReference>
<evidence type="ECO:0000259" key="8">
    <source>
        <dbReference type="SMART" id="SM00835"/>
    </source>
</evidence>
<evidence type="ECO:0000313" key="9">
    <source>
        <dbReference type="EMBL" id="KAE9451231.1"/>
    </source>
</evidence>
<dbReference type="Proteomes" id="UP000428333">
    <property type="component" value="Linkage Group LG10"/>
</dbReference>
<comment type="function">
    <text evidence="6">Seed storage protein.</text>
</comment>
<proteinExistence type="inferred from homology"/>
<dbReference type="PRINTS" id="PR00439">
    <property type="entry name" value="11SGLOBULIN"/>
</dbReference>
<protein>
    <recommendedName>
        <fullName evidence="8">Cupin type-1 domain-containing protein</fullName>
    </recommendedName>
</protein>
<dbReference type="InterPro" id="IPR006044">
    <property type="entry name" value="11S_seedstore_pln"/>
</dbReference>
<feature type="region of interest" description="Disordered" evidence="7">
    <location>
        <begin position="180"/>
        <end position="199"/>
    </location>
</feature>
<feature type="region of interest" description="Disordered" evidence="7">
    <location>
        <begin position="18"/>
        <end position="47"/>
    </location>
</feature>
<dbReference type="SMART" id="SM00835">
    <property type="entry name" value="Cupin_1"/>
    <property type="match status" value="2"/>
</dbReference>
<evidence type="ECO:0000256" key="4">
    <source>
        <dbReference type="ARBA" id="ARBA00023129"/>
    </source>
</evidence>
<dbReference type="GO" id="GO:0048316">
    <property type="term" value="P:seed development"/>
    <property type="evidence" value="ECO:0007669"/>
    <property type="project" value="UniProtKB-ARBA"/>
</dbReference>
<keyword evidence="5 6" id="KW-1015">Disulfide bond</keyword>
<dbReference type="EMBL" id="QEFC01002719">
    <property type="protein sequence ID" value="KAE9451231.1"/>
    <property type="molecule type" value="Genomic_DNA"/>
</dbReference>
<dbReference type="SUPFAM" id="SSF51182">
    <property type="entry name" value="RmlC-like cupins"/>
    <property type="match status" value="1"/>
</dbReference>
<feature type="compositionally biased region" description="Basic and acidic residues" evidence="7">
    <location>
        <begin position="118"/>
        <end position="128"/>
    </location>
</feature>
<dbReference type="Pfam" id="PF00190">
    <property type="entry name" value="Cupin_1"/>
    <property type="match status" value="2"/>
</dbReference>
<dbReference type="InterPro" id="IPR014710">
    <property type="entry name" value="RmlC-like_jellyroll"/>
</dbReference>
<evidence type="ECO:0000256" key="1">
    <source>
        <dbReference type="ARBA" id="ARBA00007178"/>
    </source>
</evidence>
<sequence length="437" mass="48782">LPGCWDVPGLPTATAAAAPAARGAATGRLPNPEPQHPRANRQMQHEAGVSEIWDQDDDQLQCAGVAASRHVIEPRGLLLPAFVNAPLLAYVLQGQGILGSSYPGCPETYQSFQQSQRGEGRQSQRDQHQKLVHFRRGDIVAQPAGVAHWVYNDGGDQLVLVVIHDTNNHQNQLDQNLRRFSLGGNPQEQQQQQRSFRGQEQWSGNNIFQGFDPQTLAEAFGVDEETSRRLQSNDDRRGFIVRVEKEFDVVRPPRYEEEEEEREREYRRANGLEETICTAKIKENIDDPEKADIYTARAGRIRTLDSQNLPILRNLQLSAERAVLYRNGAIGPYWNINAHSVMYVTRGRGRVQIVGSSNDRPVFDGDVREGQLLVIPQNYAVVNWPGTKAWSGFPSRQRLGQNKPSLGQDLGDPGDPRGHLGQRVSDLEGGSKEGEVQ</sequence>
<comment type="similarity">
    <text evidence="1 6">Belongs to the 11S seed storage protein (globulins) family.</text>
</comment>
<evidence type="ECO:0000256" key="6">
    <source>
        <dbReference type="RuleBase" id="RU003681"/>
    </source>
</evidence>
<keyword evidence="10" id="KW-1185">Reference proteome</keyword>
<dbReference type="InterPro" id="IPR006045">
    <property type="entry name" value="Cupin_1"/>
</dbReference>
<keyword evidence="3 6" id="KW-0758">Storage protein</keyword>
<feature type="compositionally biased region" description="Low complexity" evidence="7">
    <location>
        <begin position="18"/>
        <end position="30"/>
    </location>
</feature>
<feature type="domain" description="Cupin type-1" evidence="8">
    <location>
        <begin position="283"/>
        <end position="417"/>
    </location>
</feature>
<evidence type="ECO:0000256" key="5">
    <source>
        <dbReference type="ARBA" id="ARBA00023157"/>
    </source>
</evidence>
<dbReference type="AlphaFoldDB" id="A0A6A4L656"/>
<dbReference type="InterPro" id="IPR050253">
    <property type="entry name" value="Seed_Storage-Functional"/>
</dbReference>